<comment type="caution">
    <text evidence="1">The sequence shown here is derived from an EMBL/GenBank/DDBJ whole genome shotgun (WGS) entry which is preliminary data.</text>
</comment>
<organism evidence="1 2">
    <name type="scientific">Salix koriyanagi</name>
    <dbReference type="NCBI Taxonomy" id="2511006"/>
    <lineage>
        <taxon>Eukaryota</taxon>
        <taxon>Viridiplantae</taxon>
        <taxon>Streptophyta</taxon>
        <taxon>Embryophyta</taxon>
        <taxon>Tracheophyta</taxon>
        <taxon>Spermatophyta</taxon>
        <taxon>Magnoliopsida</taxon>
        <taxon>eudicotyledons</taxon>
        <taxon>Gunneridae</taxon>
        <taxon>Pentapetalae</taxon>
        <taxon>rosids</taxon>
        <taxon>fabids</taxon>
        <taxon>Malpighiales</taxon>
        <taxon>Salicaceae</taxon>
        <taxon>Saliceae</taxon>
        <taxon>Salix</taxon>
    </lineage>
</organism>
<sequence>MELHGWKISAAMPWVGETDISFHSDMVSVEESAGSSVKQGLLIMTNESYPRRFTVPKRAHLNGAYRKNSEEICHKFQLLALLTSHSRYLVLLKDNL</sequence>
<keyword evidence="2" id="KW-1185">Reference proteome</keyword>
<dbReference type="AlphaFoldDB" id="A0A9Q0U3V8"/>
<evidence type="ECO:0000313" key="2">
    <source>
        <dbReference type="Proteomes" id="UP001151752"/>
    </source>
</evidence>
<protein>
    <submittedName>
        <fullName evidence="1">Uncharacterized protein</fullName>
    </submittedName>
</protein>
<name>A0A9Q0U3V8_9ROSI</name>
<reference evidence="1" key="1">
    <citation type="submission" date="2022-11" db="EMBL/GenBank/DDBJ databases">
        <authorList>
            <person name="Hyden B.L."/>
            <person name="Feng K."/>
            <person name="Yates T."/>
            <person name="Jawdy S."/>
            <person name="Smart L.B."/>
            <person name="Muchero W."/>
        </authorList>
    </citation>
    <scope>NUCLEOTIDE SEQUENCE</scope>
    <source>
        <tissue evidence="1">Shoot tip</tissue>
    </source>
</reference>
<dbReference type="Proteomes" id="UP001151752">
    <property type="component" value="Chromosome 14"/>
</dbReference>
<proteinExistence type="predicted"/>
<evidence type="ECO:0000313" key="1">
    <source>
        <dbReference type="EMBL" id="KAJ6722898.1"/>
    </source>
</evidence>
<dbReference type="EMBL" id="JAPFFM010000013">
    <property type="protein sequence ID" value="KAJ6722898.1"/>
    <property type="molecule type" value="Genomic_DNA"/>
</dbReference>
<reference evidence="1" key="2">
    <citation type="journal article" date="2023" name="Int. J. Mol. Sci.">
        <title>De Novo Assembly and Annotation of 11 Diverse Shrub Willow (Salix) Genomes Reveals Novel Gene Organization in Sex-Linked Regions.</title>
        <authorList>
            <person name="Hyden B."/>
            <person name="Feng K."/>
            <person name="Yates T.B."/>
            <person name="Jawdy S."/>
            <person name="Cereghino C."/>
            <person name="Smart L.B."/>
            <person name="Muchero W."/>
        </authorList>
    </citation>
    <scope>NUCLEOTIDE SEQUENCE</scope>
    <source>
        <tissue evidence="1">Shoot tip</tissue>
    </source>
</reference>
<accession>A0A9Q0U3V8</accession>
<gene>
    <name evidence="1" type="ORF">OIU74_007478</name>
</gene>